<comment type="similarity">
    <text evidence="1">Belongs to the UPF0166 family.</text>
</comment>
<dbReference type="EMBL" id="CP036279">
    <property type="protein sequence ID" value="QDU60609.1"/>
    <property type="molecule type" value="Genomic_DNA"/>
</dbReference>
<reference evidence="2 3" key="1">
    <citation type="submission" date="2019-02" db="EMBL/GenBank/DDBJ databases">
        <title>Deep-cultivation of Planctomycetes and their phenomic and genomic characterization uncovers novel biology.</title>
        <authorList>
            <person name="Wiegand S."/>
            <person name="Jogler M."/>
            <person name="Boedeker C."/>
            <person name="Pinto D."/>
            <person name="Vollmers J."/>
            <person name="Rivas-Marin E."/>
            <person name="Kohn T."/>
            <person name="Peeters S.H."/>
            <person name="Heuer A."/>
            <person name="Rast P."/>
            <person name="Oberbeckmann S."/>
            <person name="Bunk B."/>
            <person name="Jeske O."/>
            <person name="Meyerdierks A."/>
            <person name="Storesund J.E."/>
            <person name="Kallscheuer N."/>
            <person name="Luecker S."/>
            <person name="Lage O.M."/>
            <person name="Pohl T."/>
            <person name="Merkel B.J."/>
            <person name="Hornburger P."/>
            <person name="Mueller R.-W."/>
            <person name="Bruemmer F."/>
            <person name="Labrenz M."/>
            <person name="Spormann A.M."/>
            <person name="Op den Camp H."/>
            <person name="Overmann J."/>
            <person name="Amann R."/>
            <person name="Jetten M.S.M."/>
            <person name="Mascher T."/>
            <person name="Medema M.H."/>
            <person name="Devos D.P."/>
            <person name="Kaster A.-K."/>
            <person name="Ovreas L."/>
            <person name="Rohde M."/>
            <person name="Galperin M.Y."/>
            <person name="Jogler C."/>
        </authorList>
    </citation>
    <scope>NUCLEOTIDE SEQUENCE [LARGE SCALE GENOMIC DNA]</scope>
    <source>
        <strain evidence="2 3">Pan216</strain>
    </source>
</reference>
<keyword evidence="3" id="KW-1185">Reference proteome</keyword>
<gene>
    <name evidence="2" type="ORF">Pan216_14560</name>
</gene>
<dbReference type="PANTHER" id="PTHR35983:SF1">
    <property type="entry name" value="UPF0166 PROTEIN TM_0021"/>
    <property type="match status" value="1"/>
</dbReference>
<dbReference type="PANTHER" id="PTHR35983">
    <property type="entry name" value="UPF0166 PROTEIN TM_0021"/>
    <property type="match status" value="1"/>
</dbReference>
<dbReference type="InterPro" id="IPR011322">
    <property type="entry name" value="N-reg_PII-like_a/b"/>
</dbReference>
<proteinExistence type="inferred from homology"/>
<dbReference type="Proteomes" id="UP000317093">
    <property type="component" value="Chromosome"/>
</dbReference>
<protein>
    <submittedName>
        <fullName evidence="2">Uncharacterized protein</fullName>
    </submittedName>
</protein>
<dbReference type="InterPro" id="IPR003793">
    <property type="entry name" value="UPF0166"/>
</dbReference>
<dbReference type="SUPFAM" id="SSF54913">
    <property type="entry name" value="GlnB-like"/>
    <property type="match status" value="1"/>
</dbReference>
<dbReference type="Gene3D" id="3.30.70.120">
    <property type="match status" value="1"/>
</dbReference>
<evidence type="ECO:0000313" key="3">
    <source>
        <dbReference type="Proteomes" id="UP000317093"/>
    </source>
</evidence>
<name>A0A518B0U7_9BACT</name>
<accession>A0A518B0U7</accession>
<dbReference type="Pfam" id="PF02641">
    <property type="entry name" value="DUF190"/>
    <property type="match status" value="1"/>
</dbReference>
<sequence>MKTTYEARLLRVFVGEDLRHEGRPVYELIVERALDHGLAGATVMQGVMGFGHHHKIQTAKILRIAENLPMVVEITDQEDKIEAFFPEVERLLPEGTVTIEKVTVHSFSR</sequence>
<dbReference type="KEGG" id="knv:Pan216_14560"/>
<dbReference type="RefSeq" id="WP_145256721.1">
    <property type="nucleotide sequence ID" value="NZ_CP036279.1"/>
</dbReference>
<organism evidence="2 3">
    <name type="scientific">Kolteria novifilia</name>
    <dbReference type="NCBI Taxonomy" id="2527975"/>
    <lineage>
        <taxon>Bacteria</taxon>
        <taxon>Pseudomonadati</taxon>
        <taxon>Planctomycetota</taxon>
        <taxon>Planctomycetia</taxon>
        <taxon>Kolteriales</taxon>
        <taxon>Kolteriaceae</taxon>
        <taxon>Kolteria</taxon>
    </lineage>
</organism>
<dbReference type="InterPro" id="IPR015867">
    <property type="entry name" value="N-reg_PII/ATP_PRibTrfase_C"/>
</dbReference>
<dbReference type="OrthoDB" id="9795599at2"/>
<evidence type="ECO:0000313" key="2">
    <source>
        <dbReference type="EMBL" id="QDU60609.1"/>
    </source>
</evidence>
<dbReference type="AlphaFoldDB" id="A0A518B0U7"/>
<evidence type="ECO:0000256" key="1">
    <source>
        <dbReference type="ARBA" id="ARBA00010554"/>
    </source>
</evidence>